<feature type="transmembrane region" description="Helical" evidence="1">
    <location>
        <begin position="49"/>
        <end position="67"/>
    </location>
</feature>
<dbReference type="RefSeq" id="WP_149779100.1">
    <property type="nucleotide sequence ID" value="NZ_FRCB01000003.1"/>
</dbReference>
<keyword evidence="1" id="KW-1133">Transmembrane helix</keyword>
<feature type="transmembrane region" description="Helical" evidence="1">
    <location>
        <begin position="21"/>
        <end position="43"/>
    </location>
</feature>
<reference evidence="2 3" key="1">
    <citation type="submission" date="2016-11" db="EMBL/GenBank/DDBJ databases">
        <authorList>
            <person name="Varghese N."/>
            <person name="Submissions S."/>
        </authorList>
    </citation>
    <scope>NUCLEOTIDE SEQUENCE [LARGE SCALE GENOMIC DNA]</scope>
    <source>
        <strain evidence="2 3">DSM 28249</strain>
    </source>
</reference>
<keyword evidence="1" id="KW-0812">Transmembrane</keyword>
<sequence>MALAQTNSDIADLTDRDPDEAAAIPILLAVLGLLAAWGVSIALWGIPGLYIPALAMVPVIWVALLVISRG</sequence>
<protein>
    <submittedName>
        <fullName evidence="2">Uncharacterized protein</fullName>
    </submittedName>
</protein>
<proteinExistence type="predicted"/>
<evidence type="ECO:0000313" key="3">
    <source>
        <dbReference type="Proteomes" id="UP000322545"/>
    </source>
</evidence>
<organism evidence="2 3">
    <name type="scientific">Roseovarius litoreus</name>
    <dbReference type="NCBI Taxonomy" id="1155722"/>
    <lineage>
        <taxon>Bacteria</taxon>
        <taxon>Pseudomonadati</taxon>
        <taxon>Pseudomonadota</taxon>
        <taxon>Alphaproteobacteria</taxon>
        <taxon>Rhodobacterales</taxon>
        <taxon>Roseobacteraceae</taxon>
        <taxon>Roseovarius</taxon>
    </lineage>
</organism>
<accession>A0A1M7EDS4</accession>
<keyword evidence="3" id="KW-1185">Reference proteome</keyword>
<gene>
    <name evidence="2" type="ORF">SAMN05443432_103320</name>
</gene>
<keyword evidence="1" id="KW-0472">Membrane</keyword>
<name>A0A1M7EDS4_9RHOB</name>
<dbReference type="Proteomes" id="UP000322545">
    <property type="component" value="Unassembled WGS sequence"/>
</dbReference>
<evidence type="ECO:0000313" key="2">
    <source>
        <dbReference type="EMBL" id="SHL89931.1"/>
    </source>
</evidence>
<evidence type="ECO:0000256" key="1">
    <source>
        <dbReference type="SAM" id="Phobius"/>
    </source>
</evidence>
<dbReference type="AlphaFoldDB" id="A0A1M7EDS4"/>
<dbReference type="EMBL" id="FRCB01000003">
    <property type="protein sequence ID" value="SHL89931.1"/>
    <property type="molecule type" value="Genomic_DNA"/>
</dbReference>